<evidence type="ECO:0000313" key="1">
    <source>
        <dbReference type="EMBL" id="VAW48868.1"/>
    </source>
</evidence>
<dbReference type="AlphaFoldDB" id="A0A3B0VYZ7"/>
<protein>
    <submittedName>
        <fullName evidence="1">Uncharacterized protein</fullName>
    </submittedName>
</protein>
<proteinExistence type="predicted"/>
<dbReference type="EMBL" id="UOFB01000298">
    <property type="protein sequence ID" value="VAW48868.1"/>
    <property type="molecule type" value="Genomic_DNA"/>
</dbReference>
<accession>A0A3B0VYZ7</accession>
<sequence length="133" mass="15381">MVQMYVEVRYFFITTKKGKNFMSCSPIIGLRLDTESKAALERIKGKQNFTKLLSSAITVGVFNNIFTKNKALVVALNITQTDWALYSEAMSALPIIQKHIIQKEIDLMIIHYQTGKYDYKHIQFWKGMKHGCR</sequence>
<name>A0A3B0VYZ7_9ZZZZ</name>
<gene>
    <name evidence="1" type="ORF">MNBD_GAMMA04-1716</name>
</gene>
<organism evidence="1">
    <name type="scientific">hydrothermal vent metagenome</name>
    <dbReference type="NCBI Taxonomy" id="652676"/>
    <lineage>
        <taxon>unclassified sequences</taxon>
        <taxon>metagenomes</taxon>
        <taxon>ecological metagenomes</taxon>
    </lineage>
</organism>
<reference evidence="1" key="1">
    <citation type="submission" date="2018-06" db="EMBL/GenBank/DDBJ databases">
        <authorList>
            <person name="Zhirakovskaya E."/>
        </authorList>
    </citation>
    <scope>NUCLEOTIDE SEQUENCE</scope>
</reference>